<keyword evidence="1 2" id="KW-0238">DNA-binding</keyword>
<dbReference type="InterPro" id="IPR009057">
    <property type="entry name" value="Homeodomain-like_sf"/>
</dbReference>
<reference evidence="4" key="2">
    <citation type="journal article" date="2021" name="PeerJ">
        <title>Extensive microbial diversity within the chicken gut microbiome revealed by metagenomics and culture.</title>
        <authorList>
            <person name="Gilroy R."/>
            <person name="Ravi A."/>
            <person name="Getino M."/>
            <person name="Pursley I."/>
            <person name="Horton D.L."/>
            <person name="Alikhan N.F."/>
            <person name="Baker D."/>
            <person name="Gharbi K."/>
            <person name="Hall N."/>
            <person name="Watson M."/>
            <person name="Adriaenssens E.M."/>
            <person name="Foster-Nyarko E."/>
            <person name="Jarju S."/>
            <person name="Secka A."/>
            <person name="Antonio M."/>
            <person name="Oren A."/>
            <person name="Chaudhuri R.R."/>
            <person name="La Ragione R."/>
            <person name="Hildebrand F."/>
            <person name="Pallen M.J."/>
        </authorList>
    </citation>
    <scope>NUCLEOTIDE SEQUENCE</scope>
    <source>
        <strain evidence="4">ChiW13-3771</strain>
    </source>
</reference>
<gene>
    <name evidence="4" type="ORF">IAC96_05975</name>
</gene>
<dbReference type="Gene3D" id="1.10.357.10">
    <property type="entry name" value="Tetracycline Repressor, domain 2"/>
    <property type="match status" value="1"/>
</dbReference>
<dbReference type="Pfam" id="PF14278">
    <property type="entry name" value="TetR_C_8"/>
    <property type="match status" value="1"/>
</dbReference>
<dbReference type="EMBL" id="DVHN01000067">
    <property type="protein sequence ID" value="HIR88482.1"/>
    <property type="molecule type" value="Genomic_DNA"/>
</dbReference>
<evidence type="ECO:0000256" key="1">
    <source>
        <dbReference type="ARBA" id="ARBA00023125"/>
    </source>
</evidence>
<dbReference type="Proteomes" id="UP000824201">
    <property type="component" value="Unassembled WGS sequence"/>
</dbReference>
<dbReference type="AlphaFoldDB" id="A0A9D1EDN9"/>
<evidence type="ECO:0000313" key="5">
    <source>
        <dbReference type="Proteomes" id="UP000824201"/>
    </source>
</evidence>
<dbReference type="PROSITE" id="PS50977">
    <property type="entry name" value="HTH_TETR_2"/>
    <property type="match status" value="1"/>
</dbReference>
<sequence length="190" mass="22481">MARQYTREAIRNTFIQMLNERPLSKITVKDIVATCEINRNTFYYYYADIYAIIEEIFQMELQTVKEEYNDTLSWEESFLVAINFAIKNKKAIYHIYHSIQKERVEEYLYHVAGRVMTYYVEQESKKIRASKADKELIISFYQSALTGMLLRWIASDMKADPDKIIRRIGQLFNGNIASSLHRSETLDGSW</sequence>
<feature type="DNA-binding region" description="H-T-H motif" evidence="2">
    <location>
        <begin position="27"/>
        <end position="46"/>
    </location>
</feature>
<reference evidence="4" key="1">
    <citation type="submission" date="2020-10" db="EMBL/GenBank/DDBJ databases">
        <authorList>
            <person name="Gilroy R."/>
        </authorList>
    </citation>
    <scope>NUCLEOTIDE SEQUENCE</scope>
    <source>
        <strain evidence="4">ChiW13-3771</strain>
    </source>
</reference>
<feature type="domain" description="HTH tetR-type" evidence="3">
    <location>
        <begin position="4"/>
        <end position="64"/>
    </location>
</feature>
<dbReference type="PANTHER" id="PTHR43479:SF7">
    <property type="entry name" value="TETR-FAMILY TRANSCRIPTIONAL REGULATOR"/>
    <property type="match status" value="1"/>
</dbReference>
<organism evidence="4 5">
    <name type="scientific">Candidatus Fimimorpha faecalis</name>
    <dbReference type="NCBI Taxonomy" id="2840824"/>
    <lineage>
        <taxon>Bacteria</taxon>
        <taxon>Bacillati</taxon>
        <taxon>Bacillota</taxon>
        <taxon>Clostridia</taxon>
        <taxon>Eubacteriales</taxon>
        <taxon>Candidatus Fimimorpha</taxon>
    </lineage>
</organism>
<dbReference type="SUPFAM" id="SSF46689">
    <property type="entry name" value="Homeodomain-like"/>
    <property type="match status" value="1"/>
</dbReference>
<dbReference type="PANTHER" id="PTHR43479">
    <property type="entry name" value="ACREF/ENVCD OPERON REPRESSOR-RELATED"/>
    <property type="match status" value="1"/>
</dbReference>
<name>A0A9D1EDN9_9FIRM</name>
<evidence type="ECO:0000259" key="3">
    <source>
        <dbReference type="PROSITE" id="PS50977"/>
    </source>
</evidence>
<dbReference type="InterPro" id="IPR001647">
    <property type="entry name" value="HTH_TetR"/>
</dbReference>
<dbReference type="InterPro" id="IPR039532">
    <property type="entry name" value="TetR_C_Firmicutes"/>
</dbReference>
<evidence type="ECO:0000256" key="2">
    <source>
        <dbReference type="PROSITE-ProRule" id="PRU00335"/>
    </source>
</evidence>
<evidence type="ECO:0000313" key="4">
    <source>
        <dbReference type="EMBL" id="HIR88482.1"/>
    </source>
</evidence>
<dbReference type="InterPro" id="IPR050624">
    <property type="entry name" value="HTH-type_Tx_Regulator"/>
</dbReference>
<protein>
    <submittedName>
        <fullName evidence="4">TetR family transcriptional regulator C-terminal domain-containing protein</fullName>
    </submittedName>
</protein>
<comment type="caution">
    <text evidence="4">The sequence shown here is derived from an EMBL/GenBank/DDBJ whole genome shotgun (WGS) entry which is preliminary data.</text>
</comment>
<dbReference type="GO" id="GO:0003677">
    <property type="term" value="F:DNA binding"/>
    <property type="evidence" value="ECO:0007669"/>
    <property type="project" value="UniProtKB-UniRule"/>
</dbReference>
<proteinExistence type="predicted"/>
<accession>A0A9D1EDN9</accession>